<evidence type="ECO:0000256" key="1">
    <source>
        <dbReference type="SAM" id="MobiDB-lite"/>
    </source>
</evidence>
<dbReference type="AlphaFoldDB" id="A0A438FQU6"/>
<name>A0A438FQU6_VITVI</name>
<evidence type="ECO:0000313" key="3">
    <source>
        <dbReference type="Proteomes" id="UP000288805"/>
    </source>
</evidence>
<accession>A0A438FQU6</accession>
<protein>
    <submittedName>
        <fullName evidence="2">Uncharacterized protein</fullName>
    </submittedName>
</protein>
<evidence type="ECO:0000313" key="2">
    <source>
        <dbReference type="EMBL" id="RVW62313.1"/>
    </source>
</evidence>
<organism evidence="2 3">
    <name type="scientific">Vitis vinifera</name>
    <name type="common">Grape</name>
    <dbReference type="NCBI Taxonomy" id="29760"/>
    <lineage>
        <taxon>Eukaryota</taxon>
        <taxon>Viridiplantae</taxon>
        <taxon>Streptophyta</taxon>
        <taxon>Embryophyta</taxon>
        <taxon>Tracheophyta</taxon>
        <taxon>Spermatophyta</taxon>
        <taxon>Magnoliopsida</taxon>
        <taxon>eudicotyledons</taxon>
        <taxon>Gunneridae</taxon>
        <taxon>Pentapetalae</taxon>
        <taxon>rosids</taxon>
        <taxon>Vitales</taxon>
        <taxon>Vitaceae</taxon>
        <taxon>Viteae</taxon>
        <taxon>Vitis</taxon>
    </lineage>
</organism>
<dbReference type="EMBL" id="QGNW01000778">
    <property type="protein sequence ID" value="RVW62313.1"/>
    <property type="molecule type" value="Genomic_DNA"/>
</dbReference>
<comment type="caution">
    <text evidence="2">The sequence shown here is derived from an EMBL/GenBank/DDBJ whole genome shotgun (WGS) entry which is preliminary data.</text>
</comment>
<gene>
    <name evidence="2" type="ORF">CK203_061540</name>
</gene>
<feature type="region of interest" description="Disordered" evidence="1">
    <location>
        <begin position="1"/>
        <end position="30"/>
    </location>
</feature>
<dbReference type="Pfam" id="PF03140">
    <property type="entry name" value="DUF247"/>
    <property type="match status" value="1"/>
</dbReference>
<feature type="compositionally biased region" description="Basic and acidic residues" evidence="1">
    <location>
        <begin position="1"/>
        <end position="15"/>
    </location>
</feature>
<dbReference type="Proteomes" id="UP000288805">
    <property type="component" value="Unassembled WGS sequence"/>
</dbReference>
<proteinExistence type="predicted"/>
<dbReference type="InterPro" id="IPR004158">
    <property type="entry name" value="DUF247_pln"/>
</dbReference>
<reference evidence="2 3" key="1">
    <citation type="journal article" date="2018" name="PLoS Genet.">
        <title>Population sequencing reveals clonal diversity and ancestral inbreeding in the grapevine cultivar Chardonnay.</title>
        <authorList>
            <person name="Roach M.J."/>
            <person name="Johnson D.L."/>
            <person name="Bohlmann J."/>
            <person name="van Vuuren H.J."/>
            <person name="Jones S.J."/>
            <person name="Pretorius I.S."/>
            <person name="Schmidt S.A."/>
            <person name="Borneman A.R."/>
        </authorList>
    </citation>
    <scope>NUCLEOTIDE SEQUENCE [LARGE SCALE GENOMIC DNA]</scope>
    <source>
        <strain evidence="3">cv. Chardonnay</strain>
        <tissue evidence="2">Leaf</tissue>
    </source>
</reference>
<sequence length="125" mass="13844">MEGQQERRNVGEKEGGQPSRNSGQTGPSLRSIGLTLLKSVLRDTKGSSHAEGDPGFQQIYEPRVISISPYHHGKPHLHPGEMIKPLCAPNFLDDSKQDIEALYTKIERLVLAGEPTSLWNPQVDF</sequence>
<feature type="compositionally biased region" description="Polar residues" evidence="1">
    <location>
        <begin position="18"/>
        <end position="28"/>
    </location>
</feature>